<protein>
    <recommendedName>
        <fullName evidence="4 5">Alpha-tubulin N-acetyltransferase</fullName>
        <shortName evidence="5">Alpha-TAT</shortName>
        <shortName evidence="5">TAT</shortName>
        <ecNumber evidence="4 5">2.3.1.108</ecNumber>
    </recommendedName>
    <alternativeName>
        <fullName evidence="5">Acetyltransferase mec-17 homolog</fullName>
    </alternativeName>
</protein>
<feature type="compositionally biased region" description="Polar residues" evidence="6">
    <location>
        <begin position="206"/>
        <end position="216"/>
    </location>
</feature>
<evidence type="ECO:0000259" key="7">
    <source>
        <dbReference type="PROSITE" id="PS51730"/>
    </source>
</evidence>
<keyword evidence="9" id="KW-1185">Reference proteome</keyword>
<feature type="compositionally biased region" description="Polar residues" evidence="6">
    <location>
        <begin position="501"/>
        <end position="513"/>
    </location>
</feature>
<dbReference type="PANTHER" id="PTHR12327">
    <property type="entry name" value="ALPHA-TUBULIN N-ACETYLTRANSFERASE 1"/>
    <property type="match status" value="1"/>
</dbReference>
<proteinExistence type="inferred from homology"/>
<dbReference type="InterPro" id="IPR038746">
    <property type="entry name" value="Atat"/>
</dbReference>
<evidence type="ECO:0000256" key="3">
    <source>
        <dbReference type="ARBA" id="ARBA00051998"/>
    </source>
</evidence>
<feature type="region of interest" description="Disordered" evidence="6">
    <location>
        <begin position="491"/>
        <end position="554"/>
    </location>
</feature>
<evidence type="ECO:0000256" key="2">
    <source>
        <dbReference type="ARBA" id="ARBA00023315"/>
    </source>
</evidence>
<dbReference type="AlphaFoldDB" id="A0ABD1FGP8"/>
<feature type="binding site" evidence="5">
    <location>
        <begin position="121"/>
        <end position="134"/>
    </location>
    <ligand>
        <name>acetyl-CoA</name>
        <dbReference type="ChEBI" id="CHEBI:57288"/>
    </ligand>
</feature>
<feature type="binding site" evidence="5">
    <location>
        <begin position="157"/>
        <end position="166"/>
    </location>
    <ligand>
        <name>acetyl-CoA</name>
        <dbReference type="ChEBI" id="CHEBI:57288"/>
    </ligand>
</feature>
<feature type="region of interest" description="Disordered" evidence="6">
    <location>
        <begin position="583"/>
        <end position="611"/>
    </location>
</feature>
<evidence type="ECO:0000256" key="6">
    <source>
        <dbReference type="SAM" id="MobiDB-lite"/>
    </source>
</evidence>
<comment type="similarity">
    <text evidence="5">Belongs to the acetyltransferase ATAT1 family.</text>
</comment>
<feature type="compositionally biased region" description="Polar residues" evidence="6">
    <location>
        <begin position="654"/>
        <end position="673"/>
    </location>
</feature>
<keyword evidence="2 5" id="KW-0012">Acyltransferase</keyword>
<dbReference type="HAMAP" id="MF_03130">
    <property type="entry name" value="mec17"/>
    <property type="match status" value="1"/>
</dbReference>
<feature type="compositionally biased region" description="Polar residues" evidence="6">
    <location>
        <begin position="583"/>
        <end position="610"/>
    </location>
</feature>
<evidence type="ECO:0000256" key="5">
    <source>
        <dbReference type="HAMAP-Rule" id="MF_03130"/>
    </source>
</evidence>
<evidence type="ECO:0000256" key="1">
    <source>
        <dbReference type="ARBA" id="ARBA00022679"/>
    </source>
</evidence>
<feature type="compositionally biased region" description="Polar residues" evidence="6">
    <location>
        <begin position="524"/>
        <end position="554"/>
    </location>
</feature>
<evidence type="ECO:0000256" key="4">
    <source>
        <dbReference type="ARBA" id="ARBA00066570"/>
    </source>
</evidence>
<dbReference type="Gene3D" id="3.40.630.30">
    <property type="match status" value="1"/>
</dbReference>
<feature type="compositionally biased region" description="Low complexity" evidence="6">
    <location>
        <begin position="721"/>
        <end position="732"/>
    </location>
</feature>
<sequence>MEFRFNVNEVFKQPIVEVGNTLIPPSFTGDKRALWDTQSKIAQIVNAIGEASAHAQGLTKPITTADRLRNSEHRLYLLIDQKANGGKGAVTGMLKTGEKGLYVFDRNGQHFQVSPPCVLDFYIHESRQRSGFGKQLFEHMLQREQIEPVKLAIDRPSNKFLGFLNKHYGLNTPVKQMNNYVVFDGFFPRAVESERAVVETEKSNKKQSANGLQQHFASPYGRYGAPRPPCSMGQIIHNDSAVIKRNQEPAGVKSEPFNHISMGQGTNYSCGIPMAWQSTPNIHFNQMPPNITMPFQNHSMAQGDVNVDMAPSLQNQPNFYNGQPNVNRHKEPLIPQAFDGTVRKIPHTTQSIPTQNYNPGINLHGSASVPANCYQPSFNATQRSYHANELPAQFQQQPPLNDPLSYASYNINQQIPQVIQQNMIPSNRIMESPQQVVYPLQNPAPTVPFQTNIPNLNLVPSGYQNINDNINVVSATPLAGPQNVTNYGVPNSGALPHHSEFPTSNPHGTNKDSNQQNYQNYNQTMSPNENNFPQTTNIQPVPTVPETNNSGYQDANQTMLPNQSNYPQTYPLIQQNQIPPVVSTNNSSQEYQRGQQAQPILSNSHIQSTDQKLERTVGHNVEQYQMPYQEVLPSQTTSFPQTYPLSVPNVPAMPNQNNLPQTRSHPNEVSSFGSVPLAQPSEPKGQTYQIPSQAMLPPEAQLSDAGQVTRQNQIDDRQKALSQPPKSLQPSSVHGTDDHGGSGQNHEQQAQEEIDLSKGYPPHNYQIPVATNSPIIIRN</sequence>
<evidence type="ECO:0000313" key="8">
    <source>
        <dbReference type="EMBL" id="KAL1517301.1"/>
    </source>
</evidence>
<dbReference type="GO" id="GO:0048666">
    <property type="term" value="P:neuron development"/>
    <property type="evidence" value="ECO:0007669"/>
    <property type="project" value="UniProtKB-UniRule"/>
</dbReference>
<comment type="catalytic activity">
    <reaction evidence="3 5">
        <text>L-lysyl-[alpha-tubulin] + acetyl-CoA = N(6)-acetyl-L-lysyl-[alpha-tubulin] + CoA + H(+)</text>
        <dbReference type="Rhea" id="RHEA:15277"/>
        <dbReference type="Rhea" id="RHEA-COMP:11278"/>
        <dbReference type="Rhea" id="RHEA-COMP:11279"/>
        <dbReference type="ChEBI" id="CHEBI:15378"/>
        <dbReference type="ChEBI" id="CHEBI:29969"/>
        <dbReference type="ChEBI" id="CHEBI:57287"/>
        <dbReference type="ChEBI" id="CHEBI:57288"/>
        <dbReference type="ChEBI" id="CHEBI:61930"/>
        <dbReference type="EC" id="2.3.1.108"/>
    </reaction>
</comment>
<feature type="compositionally biased region" description="Polar residues" evidence="6">
    <location>
        <begin position="769"/>
        <end position="779"/>
    </location>
</feature>
<dbReference type="Proteomes" id="UP001566132">
    <property type="component" value="Unassembled WGS sequence"/>
</dbReference>
<reference evidence="8 9" key="1">
    <citation type="submission" date="2024-05" db="EMBL/GenBank/DDBJ databases">
        <title>Genetic variation in Jamaican populations of the coffee berry borer (Hypothenemus hampei).</title>
        <authorList>
            <person name="Errbii M."/>
            <person name="Myrie A."/>
        </authorList>
    </citation>
    <scope>NUCLEOTIDE SEQUENCE [LARGE SCALE GENOMIC DNA]</scope>
    <source>
        <strain evidence="8">JA-Hopewell-2020-01-JO</strain>
        <tissue evidence="8">Whole body</tissue>
    </source>
</reference>
<dbReference type="GO" id="GO:0019799">
    <property type="term" value="F:tubulin N-acetyltransferase activity"/>
    <property type="evidence" value="ECO:0007669"/>
    <property type="project" value="UniProtKB-UniRule"/>
</dbReference>
<comment type="function">
    <text evidence="5">Specifically acetylates 'Lys-40' in alpha-tubulin on the lumenal side of microtubules. Promotes microtubule destabilization and accelerates microtubule dynamics; this activity may be independent of acetylation activity. Acetylates alpha-tubulin with a slow enzymatic rate, due to a catalytic site that is not optimized for acetyl transfer. Enters the microtubule through each end and diffuses quickly throughout the lumen of microtubules. Acetylates only long/old microtubules because of its slow acetylation rate since it does not have time to act on dynamically unstable microtubules before the enzyme is released.</text>
</comment>
<accession>A0ABD1FGP8</accession>
<dbReference type="EC" id="2.3.1.108" evidence="4 5"/>
<dbReference type="EMBL" id="JBDJPC010000001">
    <property type="protein sequence ID" value="KAL1517301.1"/>
    <property type="molecule type" value="Genomic_DNA"/>
</dbReference>
<dbReference type="FunFam" id="3.40.630.30:FF:000060">
    <property type="entry name" value="Alpha-tubulin N-acetyltransferase 1"/>
    <property type="match status" value="1"/>
</dbReference>
<evidence type="ECO:0000313" key="9">
    <source>
        <dbReference type="Proteomes" id="UP001566132"/>
    </source>
</evidence>
<feature type="region of interest" description="Disordered" evidence="6">
    <location>
        <begin position="636"/>
        <end position="689"/>
    </location>
</feature>
<feature type="region of interest" description="Disordered" evidence="6">
    <location>
        <begin position="703"/>
        <end position="779"/>
    </location>
</feature>
<dbReference type="Pfam" id="PF05301">
    <property type="entry name" value="Acetyltransf_16"/>
    <property type="match status" value="1"/>
</dbReference>
<dbReference type="PANTHER" id="PTHR12327:SF0">
    <property type="entry name" value="ALPHA-TUBULIN N-ACETYLTRANSFERASE 1"/>
    <property type="match status" value="1"/>
</dbReference>
<comment type="caution">
    <text evidence="8">The sequence shown here is derived from an EMBL/GenBank/DDBJ whole genome shotgun (WGS) entry which is preliminary data.</text>
</comment>
<dbReference type="InterPro" id="IPR007965">
    <property type="entry name" value="GNAT_ATAT"/>
</dbReference>
<feature type="site" description="Crucial for catalytic activity" evidence="5">
    <location>
        <position position="56"/>
    </location>
</feature>
<feature type="domain" description="N-acetyltransferase" evidence="7">
    <location>
        <begin position="1"/>
        <end position="187"/>
    </location>
</feature>
<gene>
    <name evidence="8" type="ORF">ABEB36_001082</name>
</gene>
<dbReference type="PROSITE" id="PS51730">
    <property type="entry name" value="GNAT_ATAT"/>
    <property type="match status" value="1"/>
</dbReference>
<feature type="region of interest" description="Disordered" evidence="6">
    <location>
        <begin position="201"/>
        <end position="220"/>
    </location>
</feature>
<organism evidence="8 9">
    <name type="scientific">Hypothenemus hampei</name>
    <name type="common">Coffee berry borer</name>
    <dbReference type="NCBI Taxonomy" id="57062"/>
    <lineage>
        <taxon>Eukaryota</taxon>
        <taxon>Metazoa</taxon>
        <taxon>Ecdysozoa</taxon>
        <taxon>Arthropoda</taxon>
        <taxon>Hexapoda</taxon>
        <taxon>Insecta</taxon>
        <taxon>Pterygota</taxon>
        <taxon>Neoptera</taxon>
        <taxon>Endopterygota</taxon>
        <taxon>Coleoptera</taxon>
        <taxon>Polyphaga</taxon>
        <taxon>Cucujiformia</taxon>
        <taxon>Curculionidae</taxon>
        <taxon>Scolytinae</taxon>
        <taxon>Hypothenemus</taxon>
    </lineage>
</organism>
<feature type="compositionally biased region" description="Low complexity" evidence="6">
    <location>
        <begin position="514"/>
        <end position="523"/>
    </location>
</feature>
<name>A0ABD1FGP8_HYPHA</name>
<keyword evidence="1 5" id="KW-0808">Transferase</keyword>
<dbReference type="GO" id="GO:0070507">
    <property type="term" value="P:regulation of microtubule cytoskeleton organization"/>
    <property type="evidence" value="ECO:0007669"/>
    <property type="project" value="UniProtKB-UniRule"/>
</dbReference>